<organism evidence="3 4">
    <name type="scientific">Actinomycetospora lemnae</name>
    <dbReference type="NCBI Taxonomy" id="3019891"/>
    <lineage>
        <taxon>Bacteria</taxon>
        <taxon>Bacillati</taxon>
        <taxon>Actinomycetota</taxon>
        <taxon>Actinomycetes</taxon>
        <taxon>Pseudonocardiales</taxon>
        <taxon>Pseudonocardiaceae</taxon>
        <taxon>Actinomycetospora</taxon>
    </lineage>
</organism>
<evidence type="ECO:0000313" key="4">
    <source>
        <dbReference type="Proteomes" id="UP001300763"/>
    </source>
</evidence>
<keyword evidence="2" id="KW-0472">Membrane</keyword>
<keyword evidence="2" id="KW-0812">Transmembrane</keyword>
<keyword evidence="2" id="KW-1133">Transmembrane helix</keyword>
<reference evidence="3 4" key="1">
    <citation type="submission" date="2023-02" db="EMBL/GenBank/DDBJ databases">
        <title>Genome sequencing required for Actinomycetospora new species description.</title>
        <authorList>
            <person name="Saimee Y."/>
            <person name="Duangmal K."/>
        </authorList>
    </citation>
    <scope>NUCLEOTIDE SEQUENCE [LARGE SCALE GENOMIC DNA]</scope>
    <source>
        <strain evidence="3 4">DW7H6</strain>
    </source>
</reference>
<feature type="compositionally biased region" description="Low complexity" evidence="1">
    <location>
        <begin position="215"/>
        <end position="244"/>
    </location>
</feature>
<proteinExistence type="predicted"/>
<evidence type="ECO:0000313" key="3">
    <source>
        <dbReference type="EMBL" id="MDD7966819.1"/>
    </source>
</evidence>
<dbReference type="Proteomes" id="UP001300763">
    <property type="component" value="Unassembled WGS sequence"/>
</dbReference>
<feature type="compositionally biased region" description="Basic and acidic residues" evidence="1">
    <location>
        <begin position="90"/>
        <end position="107"/>
    </location>
</feature>
<keyword evidence="4" id="KW-1185">Reference proteome</keyword>
<feature type="compositionally biased region" description="Gly residues" evidence="1">
    <location>
        <begin position="155"/>
        <end position="214"/>
    </location>
</feature>
<evidence type="ECO:0000256" key="2">
    <source>
        <dbReference type="SAM" id="Phobius"/>
    </source>
</evidence>
<evidence type="ECO:0000256" key="1">
    <source>
        <dbReference type="SAM" id="MobiDB-lite"/>
    </source>
</evidence>
<dbReference type="RefSeq" id="WP_274201349.1">
    <property type="nucleotide sequence ID" value="NZ_JAQZAO010000006.1"/>
</dbReference>
<comment type="caution">
    <text evidence="3">The sequence shown here is derived from an EMBL/GenBank/DDBJ whole genome shotgun (WGS) entry which is preliminary data.</text>
</comment>
<dbReference type="EMBL" id="JAQZAO010000006">
    <property type="protein sequence ID" value="MDD7966819.1"/>
    <property type="molecule type" value="Genomic_DNA"/>
</dbReference>
<accession>A0ABT5SVJ1</accession>
<feature type="transmembrane region" description="Helical" evidence="2">
    <location>
        <begin position="25"/>
        <end position="45"/>
    </location>
</feature>
<protein>
    <submittedName>
        <fullName evidence="3">Uncharacterized protein</fullName>
    </submittedName>
</protein>
<gene>
    <name evidence="3" type="ORF">PGB27_15900</name>
</gene>
<sequence length="251" mass="23493">MSEAERPRGPVFVDATGRRRRGVTVIGYLGASAATAYLAAFGITLGSSAGSLHTTGAALTPSPATVDEGVDDASDEPIEGAGPVVEVADTQDHGSRPVPHRERDAADRVVAAPARSSLVPLRDVTPRAAAGAPRPAAAPAPAVQPRPSAASTPGTTGGSTAGGTGTPSGGPSSGGSSPGGTTTGGGASSGGSTGSATGGSTGGTTDGATGGGTPSTGTPTPGTTGTGSTTTPTPSTTVTDPATADVLAIGA</sequence>
<feature type="compositionally biased region" description="Low complexity" evidence="1">
    <location>
        <begin position="145"/>
        <end position="154"/>
    </location>
</feature>
<feature type="region of interest" description="Disordered" evidence="1">
    <location>
        <begin position="60"/>
        <end position="251"/>
    </location>
</feature>
<feature type="compositionally biased region" description="Low complexity" evidence="1">
    <location>
        <begin position="126"/>
        <end position="135"/>
    </location>
</feature>
<name>A0ABT5SVJ1_9PSEU</name>
<feature type="compositionally biased region" description="Acidic residues" evidence="1">
    <location>
        <begin position="68"/>
        <end position="78"/>
    </location>
</feature>